<dbReference type="GO" id="GO:0061513">
    <property type="term" value="F:glucose 6-phosphate:phosphate antiporter activity"/>
    <property type="evidence" value="ECO:0007669"/>
    <property type="project" value="TreeGrafter"/>
</dbReference>
<reference evidence="7 8" key="1">
    <citation type="submission" date="2017-11" db="EMBL/GenBank/DDBJ databases">
        <title>Genome sequence of Entomoplasma freundtii BARC 318 (ATCC 51999).</title>
        <authorList>
            <person name="Lo W.-S."/>
            <person name="Gasparich G.E."/>
            <person name="Kuo C.-H."/>
        </authorList>
    </citation>
    <scope>NUCLEOTIDE SEQUENCE [LARGE SCALE GENOMIC DNA]</scope>
    <source>
        <strain evidence="7 8">BARC 318</strain>
    </source>
</reference>
<dbReference type="InterPro" id="IPR011701">
    <property type="entry name" value="MFS"/>
</dbReference>
<dbReference type="PANTHER" id="PTHR43826:SF3">
    <property type="entry name" value="GLUCOSE-6-PHOSPHATE EXCHANGER SLC37A4"/>
    <property type="match status" value="1"/>
</dbReference>
<sequence length="490" mass="54849">MAKDVVNRPEDGGEKSLQSQTPVTSSSKKQWFKFLNVKENVEALKPENIYDFVLHKEYKKNQNIVFWTVFVSYMVYYITRKQWTVVGSQLMANGTIGTSEYALIGLIFSIAYGVSKFVSSPLSDTKSNKWLLGLGLIGAGIINFLLGLSWLQTVPVLTPIILSCILMVAIGWVHSFGATPSVRFFYNWFPNKSRRNRIISWNVAHNIGSAMATFIILGSFTLFSEVFGTLSYFILPSIISLVMGVMVIILLKDTPESVGLPPLKEYYKMNLIGEKRQQQNKGVDESTKSWSYFFVKYILKNKFVWFLAISNLLIYTLRMGLSDWSLMFLKDVHNYDMKKEGKWIYSMFDWGGLAFTLIIGLLANKYLKHFVPLTIGVISIATLALVGIWLTGGLKSIAPLVCFMLLAGFIFIPQCFLPIMVSEFSHHKVVSTAGGVLGIAGYLGDALMSKVIIGFGLINVSWNAVFIFLIACGCLGAVILVPMMKEQVSQ</sequence>
<evidence type="ECO:0000256" key="3">
    <source>
        <dbReference type="ARBA" id="ARBA00022989"/>
    </source>
</evidence>
<comment type="subcellular location">
    <subcellularLocation>
        <location evidence="1">Endomembrane system</location>
        <topology evidence="1">Multi-pass membrane protein</topology>
    </subcellularLocation>
</comment>
<protein>
    <submittedName>
        <fullName evidence="7">Glycerol-3-phosphate transporter</fullName>
    </submittedName>
</protein>
<dbReference type="GO" id="GO:0012505">
    <property type="term" value="C:endomembrane system"/>
    <property type="evidence" value="ECO:0007669"/>
    <property type="project" value="UniProtKB-SubCell"/>
</dbReference>
<dbReference type="GO" id="GO:0035435">
    <property type="term" value="P:phosphate ion transmembrane transport"/>
    <property type="evidence" value="ECO:0007669"/>
    <property type="project" value="TreeGrafter"/>
</dbReference>
<evidence type="ECO:0000256" key="4">
    <source>
        <dbReference type="ARBA" id="ARBA00023136"/>
    </source>
</evidence>
<gene>
    <name evidence="7" type="primary">glpT</name>
    <name evidence="7" type="ORF">EFREU_v1c00090</name>
</gene>
<accession>A0A2K8NR75</accession>
<feature type="transmembrane region" description="Helical" evidence="6">
    <location>
        <begin position="229"/>
        <end position="251"/>
    </location>
</feature>
<keyword evidence="4 6" id="KW-0472">Membrane</keyword>
<keyword evidence="8" id="KW-1185">Reference proteome</keyword>
<feature type="transmembrane region" description="Helical" evidence="6">
    <location>
        <begin position="130"/>
        <end position="150"/>
    </location>
</feature>
<proteinExistence type="predicted"/>
<dbReference type="PIRSF" id="PIRSF002808">
    <property type="entry name" value="Hexose_phosphate_transp"/>
    <property type="match status" value="1"/>
</dbReference>
<keyword evidence="2 6" id="KW-0812">Transmembrane</keyword>
<dbReference type="Gene3D" id="1.20.1250.20">
    <property type="entry name" value="MFS general substrate transporter like domains"/>
    <property type="match status" value="2"/>
</dbReference>
<evidence type="ECO:0000256" key="2">
    <source>
        <dbReference type="ARBA" id="ARBA00022692"/>
    </source>
</evidence>
<feature type="transmembrane region" description="Helical" evidence="6">
    <location>
        <begin position="303"/>
        <end position="321"/>
    </location>
</feature>
<dbReference type="SUPFAM" id="SSF103473">
    <property type="entry name" value="MFS general substrate transporter"/>
    <property type="match status" value="1"/>
</dbReference>
<feature type="transmembrane region" description="Helical" evidence="6">
    <location>
        <begin position="343"/>
        <end position="363"/>
    </location>
</feature>
<feature type="transmembrane region" description="Helical" evidence="6">
    <location>
        <begin position="64"/>
        <end position="79"/>
    </location>
</feature>
<evidence type="ECO:0000313" key="8">
    <source>
        <dbReference type="Proteomes" id="UP000232222"/>
    </source>
</evidence>
<evidence type="ECO:0000256" key="5">
    <source>
        <dbReference type="SAM" id="MobiDB-lite"/>
    </source>
</evidence>
<feature type="transmembrane region" description="Helical" evidence="6">
    <location>
        <begin position="198"/>
        <end position="223"/>
    </location>
</feature>
<feature type="transmembrane region" description="Helical" evidence="6">
    <location>
        <begin position="156"/>
        <end position="177"/>
    </location>
</feature>
<keyword evidence="3 6" id="KW-1133">Transmembrane helix</keyword>
<feature type="transmembrane region" description="Helical" evidence="6">
    <location>
        <begin position="99"/>
        <end position="118"/>
    </location>
</feature>
<feature type="transmembrane region" description="Helical" evidence="6">
    <location>
        <begin position="433"/>
        <end position="458"/>
    </location>
</feature>
<evidence type="ECO:0000256" key="1">
    <source>
        <dbReference type="ARBA" id="ARBA00004127"/>
    </source>
</evidence>
<dbReference type="KEGG" id="efr:EFREU_v1c00090"/>
<feature type="transmembrane region" description="Helical" evidence="6">
    <location>
        <begin position="464"/>
        <end position="484"/>
    </location>
</feature>
<feature type="compositionally biased region" description="Basic and acidic residues" evidence="5">
    <location>
        <begin position="1"/>
        <end position="14"/>
    </location>
</feature>
<feature type="region of interest" description="Disordered" evidence="5">
    <location>
        <begin position="1"/>
        <end position="22"/>
    </location>
</feature>
<dbReference type="EMBL" id="CP024962">
    <property type="protein sequence ID" value="ATZ16036.1"/>
    <property type="molecule type" value="Genomic_DNA"/>
</dbReference>
<dbReference type="InterPro" id="IPR036259">
    <property type="entry name" value="MFS_trans_sf"/>
</dbReference>
<evidence type="ECO:0000256" key="6">
    <source>
        <dbReference type="SAM" id="Phobius"/>
    </source>
</evidence>
<dbReference type="Proteomes" id="UP000232222">
    <property type="component" value="Chromosome"/>
</dbReference>
<organism evidence="7 8">
    <name type="scientific">Entomoplasma freundtii</name>
    <dbReference type="NCBI Taxonomy" id="74700"/>
    <lineage>
        <taxon>Bacteria</taxon>
        <taxon>Bacillati</taxon>
        <taxon>Mycoplasmatota</taxon>
        <taxon>Mollicutes</taxon>
        <taxon>Entomoplasmatales</taxon>
        <taxon>Entomoplasmataceae</taxon>
        <taxon>Entomoplasma</taxon>
    </lineage>
</organism>
<dbReference type="AlphaFoldDB" id="A0A2K8NR75"/>
<dbReference type="PANTHER" id="PTHR43826">
    <property type="entry name" value="GLUCOSE-6-PHOSPHATE EXCHANGER SLC37A4"/>
    <property type="match status" value="1"/>
</dbReference>
<dbReference type="GO" id="GO:0005886">
    <property type="term" value="C:plasma membrane"/>
    <property type="evidence" value="ECO:0007669"/>
    <property type="project" value="TreeGrafter"/>
</dbReference>
<evidence type="ECO:0000313" key="7">
    <source>
        <dbReference type="EMBL" id="ATZ16036.1"/>
    </source>
</evidence>
<dbReference type="Pfam" id="PF07690">
    <property type="entry name" value="MFS_1"/>
    <property type="match status" value="1"/>
</dbReference>
<feature type="transmembrane region" description="Helical" evidence="6">
    <location>
        <begin position="397"/>
        <end position="421"/>
    </location>
</feature>
<dbReference type="InterPro" id="IPR000849">
    <property type="entry name" value="Sugar_P_transporter"/>
</dbReference>
<dbReference type="RefSeq" id="WP_198507956.1">
    <property type="nucleotide sequence ID" value="NZ_CP024962.1"/>
</dbReference>
<feature type="transmembrane region" description="Helical" evidence="6">
    <location>
        <begin position="370"/>
        <end position="391"/>
    </location>
</feature>
<dbReference type="InterPro" id="IPR051337">
    <property type="entry name" value="OPA_Antiporter"/>
</dbReference>
<name>A0A2K8NR75_9MOLU</name>